<dbReference type="RefSeq" id="WP_379771036.1">
    <property type="nucleotide sequence ID" value="NZ_JBHSMZ010000006.1"/>
</dbReference>
<evidence type="ECO:0008006" key="4">
    <source>
        <dbReference type="Google" id="ProtNLM"/>
    </source>
</evidence>
<comment type="caution">
    <text evidence="2">The sequence shown here is derived from an EMBL/GenBank/DDBJ whole genome shotgun (WGS) entry which is preliminary data.</text>
</comment>
<evidence type="ECO:0000256" key="1">
    <source>
        <dbReference type="SAM" id="Phobius"/>
    </source>
</evidence>
<name>A0ABW0RWL4_9BURK</name>
<gene>
    <name evidence="2" type="ORF">ACFPO9_11945</name>
</gene>
<keyword evidence="1" id="KW-0472">Membrane</keyword>
<accession>A0ABW0RWL4</accession>
<evidence type="ECO:0000313" key="2">
    <source>
        <dbReference type="EMBL" id="MFC5549226.1"/>
    </source>
</evidence>
<keyword evidence="1" id="KW-1133">Transmembrane helix</keyword>
<proteinExistence type="predicted"/>
<organism evidence="2 3">
    <name type="scientific">Massilia aerilata</name>
    <dbReference type="NCBI Taxonomy" id="453817"/>
    <lineage>
        <taxon>Bacteria</taxon>
        <taxon>Pseudomonadati</taxon>
        <taxon>Pseudomonadota</taxon>
        <taxon>Betaproteobacteria</taxon>
        <taxon>Burkholderiales</taxon>
        <taxon>Oxalobacteraceae</taxon>
        <taxon>Telluria group</taxon>
        <taxon>Massilia</taxon>
    </lineage>
</organism>
<dbReference type="Proteomes" id="UP001596086">
    <property type="component" value="Unassembled WGS sequence"/>
</dbReference>
<protein>
    <recommendedName>
        <fullName evidence="4">Cytochrome c oxidase subunit 2A</fullName>
    </recommendedName>
</protein>
<keyword evidence="1" id="KW-0812">Transmembrane</keyword>
<evidence type="ECO:0000313" key="3">
    <source>
        <dbReference type="Proteomes" id="UP001596086"/>
    </source>
</evidence>
<keyword evidence="3" id="KW-1185">Reference proteome</keyword>
<feature type="transmembrane region" description="Helical" evidence="1">
    <location>
        <begin position="34"/>
        <end position="59"/>
    </location>
</feature>
<reference evidence="3" key="1">
    <citation type="journal article" date="2019" name="Int. J. Syst. Evol. Microbiol.">
        <title>The Global Catalogue of Microorganisms (GCM) 10K type strain sequencing project: providing services to taxonomists for standard genome sequencing and annotation.</title>
        <authorList>
            <consortium name="The Broad Institute Genomics Platform"/>
            <consortium name="The Broad Institute Genome Sequencing Center for Infectious Disease"/>
            <person name="Wu L."/>
            <person name="Ma J."/>
        </authorList>
    </citation>
    <scope>NUCLEOTIDE SEQUENCE [LARGE SCALE GENOMIC DNA]</scope>
    <source>
        <strain evidence="3">CGMCC 4.5798</strain>
    </source>
</reference>
<sequence length="63" mass="6611">MFLEPTDMTNGGAADSAAEQRRIDEIVARGPGGAFALAGIATAIVMAIWVAFYFFVFVARGGN</sequence>
<dbReference type="EMBL" id="JBHSMZ010000006">
    <property type="protein sequence ID" value="MFC5549226.1"/>
    <property type="molecule type" value="Genomic_DNA"/>
</dbReference>